<evidence type="ECO:0000256" key="11">
    <source>
        <dbReference type="ARBA" id="ARBA00022741"/>
    </source>
</evidence>
<evidence type="ECO:0000256" key="2">
    <source>
        <dbReference type="ARBA" id="ARBA00001971"/>
    </source>
</evidence>
<dbReference type="Pfam" id="PF11563">
    <property type="entry name" value="Protoglobin"/>
    <property type="match status" value="1"/>
</dbReference>
<dbReference type="NCBIfam" id="TIGR00254">
    <property type="entry name" value="GGDEF"/>
    <property type="match status" value="2"/>
</dbReference>
<dbReference type="Gene3D" id="3.30.70.270">
    <property type="match status" value="2"/>
</dbReference>
<dbReference type="GO" id="GO:0020037">
    <property type="term" value="F:heme binding"/>
    <property type="evidence" value="ECO:0007669"/>
    <property type="project" value="InterPro"/>
</dbReference>
<comment type="cofactor">
    <cofactor evidence="2">
        <name>heme</name>
        <dbReference type="ChEBI" id="CHEBI:30413"/>
    </cofactor>
</comment>
<dbReference type="SUPFAM" id="SSF141868">
    <property type="entry name" value="EAL domain-like"/>
    <property type="match status" value="1"/>
</dbReference>
<evidence type="ECO:0000313" key="20">
    <source>
        <dbReference type="EMBL" id="STM58233.1"/>
    </source>
</evidence>
<dbReference type="CDD" id="cd14757">
    <property type="entry name" value="GS_EcDosC-like_GGDEF"/>
    <property type="match status" value="1"/>
</dbReference>
<gene>
    <name evidence="20" type="primary">dos</name>
    <name evidence="20" type="ORF">NCTC10429_04839</name>
</gene>
<evidence type="ECO:0000256" key="14">
    <source>
        <dbReference type="ARBA" id="ARBA00023134"/>
    </source>
</evidence>
<dbReference type="GO" id="GO:0071111">
    <property type="term" value="F:cyclic-guanylate-specific phosphodiesterase activity"/>
    <property type="evidence" value="ECO:0007669"/>
    <property type="project" value="UniProtKB-EC"/>
</dbReference>
<keyword evidence="11" id="KW-0547">Nucleotide-binding</keyword>
<dbReference type="Gene3D" id="3.20.20.450">
    <property type="entry name" value="EAL domain"/>
    <property type="match status" value="1"/>
</dbReference>
<feature type="domain" description="EAL" evidence="18">
    <location>
        <begin position="665"/>
        <end position="914"/>
    </location>
</feature>
<evidence type="ECO:0000259" key="19">
    <source>
        <dbReference type="PROSITE" id="PS50887"/>
    </source>
</evidence>
<keyword evidence="8" id="KW-0973">c-di-GMP</keyword>
<dbReference type="InterPro" id="IPR050706">
    <property type="entry name" value="Cyclic-di-GMP_PDE-like"/>
</dbReference>
<dbReference type="GO" id="GO:0046872">
    <property type="term" value="F:metal ion binding"/>
    <property type="evidence" value="ECO:0007669"/>
    <property type="project" value="UniProtKB-KW"/>
</dbReference>
<dbReference type="FunFam" id="3.30.70.270:FF:000001">
    <property type="entry name" value="Diguanylate cyclase domain protein"/>
    <property type="match status" value="1"/>
</dbReference>
<evidence type="ECO:0000256" key="8">
    <source>
        <dbReference type="ARBA" id="ARBA00022636"/>
    </source>
</evidence>
<dbReference type="EC" id="2.7.7.65" evidence="5"/>
<feature type="domain" description="GGDEF" evidence="19">
    <location>
        <begin position="526"/>
        <end position="656"/>
    </location>
</feature>
<dbReference type="InterPro" id="IPR029787">
    <property type="entry name" value="Nucleotide_cyclase"/>
</dbReference>
<dbReference type="InterPro" id="IPR035919">
    <property type="entry name" value="EAL_sf"/>
</dbReference>
<dbReference type="PANTHER" id="PTHR33121:SF71">
    <property type="entry name" value="OXYGEN SENSOR PROTEIN DOSP"/>
    <property type="match status" value="1"/>
</dbReference>
<reference evidence="20 21" key="1">
    <citation type="submission" date="2018-06" db="EMBL/GenBank/DDBJ databases">
        <authorList>
            <consortium name="Pathogen Informatics"/>
            <person name="Doyle S."/>
        </authorList>
    </citation>
    <scope>NUCLEOTIDE SEQUENCE [LARGE SCALE GENOMIC DNA]</scope>
    <source>
        <strain evidence="20 21">NCTC10429</strain>
    </source>
</reference>
<dbReference type="Pfam" id="PF21118">
    <property type="entry name" value="DosC_2nd"/>
    <property type="match status" value="1"/>
</dbReference>
<comment type="cofactor">
    <cofactor evidence="1">
        <name>Mg(2+)</name>
        <dbReference type="ChEBI" id="CHEBI:18420"/>
    </cofactor>
</comment>
<dbReference type="InterPro" id="IPR043128">
    <property type="entry name" value="Rev_trsase/Diguanyl_cyclase"/>
</dbReference>
<evidence type="ECO:0000256" key="7">
    <source>
        <dbReference type="ARBA" id="ARBA00022617"/>
    </source>
</evidence>
<dbReference type="PANTHER" id="PTHR33121">
    <property type="entry name" value="CYCLIC DI-GMP PHOSPHODIESTERASE PDEF"/>
    <property type="match status" value="1"/>
</dbReference>
<dbReference type="FunFam" id="1.10.490.10:FF:000007">
    <property type="entry name" value="Diguanylate cyclase DosC"/>
    <property type="match status" value="1"/>
</dbReference>
<evidence type="ECO:0000256" key="1">
    <source>
        <dbReference type="ARBA" id="ARBA00001946"/>
    </source>
</evidence>
<dbReference type="NCBIfam" id="NF008467">
    <property type="entry name" value="PRK11359.1"/>
    <property type="match status" value="1"/>
</dbReference>
<evidence type="ECO:0000256" key="17">
    <source>
        <dbReference type="ARBA" id="ARBA00051114"/>
    </source>
</evidence>
<keyword evidence="7" id="KW-0349">Heme</keyword>
<evidence type="ECO:0000256" key="16">
    <source>
        <dbReference type="ARBA" id="ARBA00034247"/>
    </source>
</evidence>
<dbReference type="SMART" id="SM00267">
    <property type="entry name" value="GGDEF"/>
    <property type="match status" value="2"/>
</dbReference>
<dbReference type="Proteomes" id="UP000254088">
    <property type="component" value="Unassembled WGS sequence"/>
</dbReference>
<sequence>MKMYFKRMKDEWTGLVEQADPLIRAKAAEIAVAHAHYLSIEFYRIVRIDPHAEEFLSNEQVERQLKSAMERWIINVLSAQVDDVERLIQIQHTVAEVHARIGIPVEIVEMGFRVLKKILYPVIFSSDYSAAEKLQVYHFSINSIDIAMEVMTRAFTFSDSSASKEDENYRIFSLLENAEEEKERQIASILSWEIDIIYKVLLDSDLGSSLPLSQADFGLWFNHKGRHYFSGIAEVGHISRLIQDFDGIFNQTMRNTRNLNNRSLRVKFLLQIRNTVSQIITLLRELFEEVSRHEVGMDVLTKLLNRRFLPTIFKREIAHANRTGTPLSVLIIDVDKFKEINDTWGHNTGDEILRKVSQAFYDNVRSSDYVFRYGGDEFIIVLTEASENETLRTAERIRSRVEKTKLKAANGEDIALSLSIGAAMFNGHPDYERLIQVQNAQSWSATIRQRDGAPAGILQIKTSSGAETSAFIERVADISQHMAALALEQEKSRQHIEQLIQFDPMTGLPKRNNLHNYLDDLVDKAVSPVVYLIGVDHIQDVIDSLGYAWADQALLEVVNRFREKLKPDQYLCRIEGTQFVLVSLENDVSNITQIADELRNVVSKPIMIDDKPFPLTLSIGISYDVGKNRDYLLSTAHNAMDYIRKNGGNGWQFFSPAMNEMVKERLVLGAALKEAISNNQLKLVYQPQIFAETGELYGIEALARWHDPQHGHVPPSRFIPLAEEIGEIENIGRWVIAEACRQLAEWRSQNIHIPALSVNLSALHFRSNQLPNQVSDAMHAWGIDGHQLTVEITESMMMEHDTEIFKRIQILRDMGVGLSVDDFGTGFSGLSRLVSLPVTEIKIDKSFVDRCLTEKRILALLEAITSIGQSLNLTVVAEGVETKEQFEMLRKIHCRVIQGYFFPAPYPPKKFQAG</sequence>
<dbReference type="PROSITE" id="PS50883">
    <property type="entry name" value="EAL"/>
    <property type="match status" value="1"/>
</dbReference>
<name>A0A377E4N0_ECOLX</name>
<dbReference type="PROSITE" id="PS50887">
    <property type="entry name" value="GGDEF"/>
    <property type="match status" value="2"/>
</dbReference>
<dbReference type="FunFam" id="3.20.20.450:FF:000001">
    <property type="entry name" value="Cyclic di-GMP phosphodiesterase yahA"/>
    <property type="match status" value="1"/>
</dbReference>
<keyword evidence="20" id="KW-0378">Hydrolase</keyword>
<comment type="pathway">
    <text evidence="3">Purine metabolism; 3',5'-cyclic di-GMP biosynthesis.</text>
</comment>
<dbReference type="SUPFAM" id="SSF46458">
    <property type="entry name" value="Globin-like"/>
    <property type="match status" value="1"/>
</dbReference>
<dbReference type="InterPro" id="IPR001633">
    <property type="entry name" value="EAL_dom"/>
</dbReference>
<dbReference type="EC" id="3.1.4.52" evidence="4"/>
<protein>
    <recommendedName>
        <fullName evidence="6">Diguanylate cyclase DosC</fullName>
        <ecNumber evidence="5">2.7.7.65</ecNumber>
        <ecNumber evidence="4">3.1.4.52</ecNumber>
    </recommendedName>
    <alternativeName>
        <fullName evidence="15">Direct oxygen-sensing cyclase</fullName>
    </alternativeName>
</protein>
<dbReference type="UniPathway" id="UPA00599"/>
<dbReference type="Pfam" id="PF00990">
    <property type="entry name" value="GGDEF"/>
    <property type="match status" value="2"/>
</dbReference>
<dbReference type="Pfam" id="PF00563">
    <property type="entry name" value="EAL"/>
    <property type="match status" value="1"/>
</dbReference>
<proteinExistence type="predicted"/>
<dbReference type="InterPro" id="IPR039435">
    <property type="entry name" value="DosC_GS"/>
</dbReference>
<evidence type="ECO:0000256" key="9">
    <source>
        <dbReference type="ARBA" id="ARBA00022679"/>
    </source>
</evidence>
<dbReference type="Gene3D" id="1.10.490.10">
    <property type="entry name" value="Globins"/>
    <property type="match status" value="1"/>
</dbReference>
<evidence type="ECO:0000256" key="6">
    <source>
        <dbReference type="ARBA" id="ARBA00015125"/>
    </source>
</evidence>
<organism evidence="20 21">
    <name type="scientific">Escherichia coli</name>
    <dbReference type="NCBI Taxonomy" id="562"/>
    <lineage>
        <taxon>Bacteria</taxon>
        <taxon>Pseudomonadati</taxon>
        <taxon>Pseudomonadota</taxon>
        <taxon>Gammaproteobacteria</taxon>
        <taxon>Enterobacterales</taxon>
        <taxon>Enterobacteriaceae</taxon>
        <taxon>Escherichia</taxon>
    </lineage>
</organism>
<evidence type="ECO:0000256" key="10">
    <source>
        <dbReference type="ARBA" id="ARBA00022723"/>
    </source>
</evidence>
<dbReference type="InterPro" id="IPR048442">
    <property type="entry name" value="DosC_2nd"/>
</dbReference>
<evidence type="ECO:0000256" key="4">
    <source>
        <dbReference type="ARBA" id="ARBA00012282"/>
    </source>
</evidence>
<keyword evidence="9" id="KW-0808">Transferase</keyword>
<evidence type="ECO:0000256" key="13">
    <source>
        <dbReference type="ARBA" id="ARBA00023004"/>
    </source>
</evidence>
<dbReference type="InterPro" id="IPR000160">
    <property type="entry name" value="GGDEF_dom"/>
</dbReference>
<dbReference type="EMBL" id="UGEX01000003">
    <property type="protein sequence ID" value="STM58233.1"/>
    <property type="molecule type" value="Genomic_DNA"/>
</dbReference>
<evidence type="ECO:0000256" key="12">
    <source>
        <dbReference type="ARBA" id="ARBA00022842"/>
    </source>
</evidence>
<feature type="domain" description="GGDEF" evidence="19">
    <location>
        <begin position="325"/>
        <end position="458"/>
    </location>
</feature>
<dbReference type="InterPro" id="IPR009050">
    <property type="entry name" value="Globin-like_sf"/>
</dbReference>
<comment type="catalytic activity">
    <reaction evidence="17">
        <text>3',3'-c-di-GMP + H2O = 5'-phosphoguanylyl(3'-&gt;5')guanosine + H(+)</text>
        <dbReference type="Rhea" id="RHEA:24902"/>
        <dbReference type="ChEBI" id="CHEBI:15377"/>
        <dbReference type="ChEBI" id="CHEBI:15378"/>
        <dbReference type="ChEBI" id="CHEBI:58754"/>
        <dbReference type="ChEBI" id="CHEBI:58805"/>
        <dbReference type="EC" id="3.1.4.52"/>
    </reaction>
    <physiologicalReaction direction="left-to-right" evidence="17">
        <dbReference type="Rhea" id="RHEA:24903"/>
    </physiologicalReaction>
</comment>
<dbReference type="GO" id="GO:0019825">
    <property type="term" value="F:oxygen binding"/>
    <property type="evidence" value="ECO:0007669"/>
    <property type="project" value="InterPro"/>
</dbReference>
<dbReference type="InterPro" id="IPR012292">
    <property type="entry name" value="Globin/Proto"/>
</dbReference>
<keyword evidence="12" id="KW-0460">Magnesium</keyword>
<accession>A0A377E4N0</accession>
<dbReference type="InterPro" id="IPR044398">
    <property type="entry name" value="Globin-sensor_dom"/>
</dbReference>
<comment type="catalytic activity">
    <reaction evidence="16">
        <text>2 GTP = 3',3'-c-di-GMP + 2 diphosphate</text>
        <dbReference type="Rhea" id="RHEA:24898"/>
        <dbReference type="ChEBI" id="CHEBI:33019"/>
        <dbReference type="ChEBI" id="CHEBI:37565"/>
        <dbReference type="ChEBI" id="CHEBI:58805"/>
        <dbReference type="EC" id="2.7.7.65"/>
    </reaction>
</comment>
<keyword evidence="13" id="KW-0408">Iron</keyword>
<dbReference type="SUPFAM" id="SSF55073">
    <property type="entry name" value="Nucleotide cyclase"/>
    <property type="match status" value="2"/>
</dbReference>
<dbReference type="CDD" id="cd01949">
    <property type="entry name" value="GGDEF"/>
    <property type="match status" value="2"/>
</dbReference>
<dbReference type="AlphaFoldDB" id="A0A377E4N0"/>
<evidence type="ECO:0000259" key="18">
    <source>
        <dbReference type="PROSITE" id="PS50883"/>
    </source>
</evidence>
<evidence type="ECO:0000256" key="3">
    <source>
        <dbReference type="ARBA" id="ARBA00004665"/>
    </source>
</evidence>
<dbReference type="GO" id="GO:0005525">
    <property type="term" value="F:GTP binding"/>
    <property type="evidence" value="ECO:0007669"/>
    <property type="project" value="UniProtKB-KW"/>
</dbReference>
<dbReference type="CDD" id="cd01948">
    <property type="entry name" value="EAL"/>
    <property type="match status" value="1"/>
</dbReference>
<keyword evidence="14" id="KW-0342">GTP-binding</keyword>
<dbReference type="GO" id="GO:0052621">
    <property type="term" value="F:diguanylate cyclase activity"/>
    <property type="evidence" value="ECO:0007669"/>
    <property type="project" value="UniProtKB-EC"/>
</dbReference>
<dbReference type="GO" id="GO:0071732">
    <property type="term" value="P:cellular response to nitric oxide"/>
    <property type="evidence" value="ECO:0007669"/>
    <property type="project" value="UniProtKB-ARBA"/>
</dbReference>
<evidence type="ECO:0000313" key="21">
    <source>
        <dbReference type="Proteomes" id="UP000254088"/>
    </source>
</evidence>
<evidence type="ECO:0000256" key="15">
    <source>
        <dbReference type="ARBA" id="ARBA00029839"/>
    </source>
</evidence>
<evidence type="ECO:0000256" key="5">
    <source>
        <dbReference type="ARBA" id="ARBA00012528"/>
    </source>
</evidence>
<dbReference type="SMART" id="SM00052">
    <property type="entry name" value="EAL"/>
    <property type="match status" value="1"/>
</dbReference>
<keyword evidence="10" id="KW-0479">Metal-binding</keyword>